<feature type="compositionally biased region" description="Polar residues" evidence="11">
    <location>
        <begin position="239"/>
        <end position="282"/>
    </location>
</feature>
<dbReference type="GO" id="GO:0005829">
    <property type="term" value="C:cytosol"/>
    <property type="evidence" value="ECO:0007669"/>
    <property type="project" value="GOC"/>
</dbReference>
<dbReference type="CDD" id="cd07597">
    <property type="entry name" value="BAR_SNX8"/>
    <property type="match status" value="1"/>
</dbReference>
<feature type="compositionally biased region" description="Gly residues" evidence="11">
    <location>
        <begin position="286"/>
        <end position="296"/>
    </location>
</feature>
<evidence type="ECO:0000259" key="12">
    <source>
        <dbReference type="PROSITE" id="PS50195"/>
    </source>
</evidence>
<comment type="subcellular location">
    <subcellularLocation>
        <location evidence="3">Cytoplasm</location>
    </subcellularLocation>
    <subcellularLocation>
        <location evidence="2">Membrane</location>
        <topology evidence="2">Peripheral membrane protein</topology>
        <orientation evidence="2">Cytoplasmic side</orientation>
    </subcellularLocation>
</comment>
<keyword evidence="6" id="KW-0813">Transport</keyword>
<dbReference type="GO" id="GO:0032266">
    <property type="term" value="F:phosphatidylinositol-3-phosphate binding"/>
    <property type="evidence" value="ECO:0007669"/>
    <property type="project" value="TreeGrafter"/>
</dbReference>
<dbReference type="InterPro" id="IPR035704">
    <property type="entry name" value="SNX8/Mvp1_PX"/>
</dbReference>
<dbReference type="InterPro" id="IPR027267">
    <property type="entry name" value="AH/BAR_dom_sf"/>
</dbReference>
<dbReference type="EMBL" id="ML976615">
    <property type="protein sequence ID" value="KAF1847182.1"/>
    <property type="molecule type" value="Genomic_DNA"/>
</dbReference>
<dbReference type="PANTHER" id="PTHR47554">
    <property type="entry name" value="SORTING NEXIN MVP1"/>
    <property type="match status" value="1"/>
</dbReference>
<organism evidence="13 14">
    <name type="scientific">Cucurbitaria berberidis CBS 394.84</name>
    <dbReference type="NCBI Taxonomy" id="1168544"/>
    <lineage>
        <taxon>Eukaryota</taxon>
        <taxon>Fungi</taxon>
        <taxon>Dikarya</taxon>
        <taxon>Ascomycota</taxon>
        <taxon>Pezizomycotina</taxon>
        <taxon>Dothideomycetes</taxon>
        <taxon>Pleosporomycetidae</taxon>
        <taxon>Pleosporales</taxon>
        <taxon>Pleosporineae</taxon>
        <taxon>Cucurbitariaceae</taxon>
        <taxon>Cucurbitaria</taxon>
    </lineage>
</organism>
<gene>
    <name evidence="13" type="ORF">K460DRAFT_279796</name>
</gene>
<comment type="similarity">
    <text evidence="4">Belongs to the sorting nexin family.</text>
</comment>
<comment type="function">
    <text evidence="1">Required for vacuolar protein sorting.</text>
</comment>
<dbReference type="RefSeq" id="XP_040789745.1">
    <property type="nucleotide sequence ID" value="XM_040928355.1"/>
</dbReference>
<evidence type="ECO:0000256" key="3">
    <source>
        <dbReference type="ARBA" id="ARBA00004496"/>
    </source>
</evidence>
<dbReference type="InterPro" id="IPR045734">
    <property type="entry name" value="Snx8_BAR_dom"/>
</dbReference>
<dbReference type="FunFam" id="1.20.1270.60:FF:000072">
    <property type="entry name" value="Sorting nexin MVP1"/>
    <property type="match status" value="1"/>
</dbReference>
<keyword evidence="9" id="KW-0472">Membrane</keyword>
<dbReference type="OrthoDB" id="10064318at2759"/>
<dbReference type="InterPro" id="IPR028662">
    <property type="entry name" value="SNX8/Mvp1"/>
</dbReference>
<name>A0A9P4GL14_9PLEO</name>
<keyword evidence="8" id="KW-0653">Protein transport</keyword>
<evidence type="ECO:0000313" key="14">
    <source>
        <dbReference type="Proteomes" id="UP000800039"/>
    </source>
</evidence>
<dbReference type="SMART" id="SM00312">
    <property type="entry name" value="PX"/>
    <property type="match status" value="1"/>
</dbReference>
<dbReference type="GO" id="GO:0016020">
    <property type="term" value="C:membrane"/>
    <property type="evidence" value="ECO:0007669"/>
    <property type="project" value="UniProtKB-SubCell"/>
</dbReference>
<dbReference type="Pfam" id="PF00787">
    <property type="entry name" value="PX"/>
    <property type="match status" value="1"/>
</dbReference>
<accession>A0A9P4GL14</accession>
<dbReference type="PANTHER" id="PTHR47554:SF1">
    <property type="entry name" value="SORTING NEXIN MVP1"/>
    <property type="match status" value="1"/>
</dbReference>
<dbReference type="Pfam" id="PF19566">
    <property type="entry name" value="Snx8_BAR_dom"/>
    <property type="match status" value="1"/>
</dbReference>
<keyword evidence="14" id="KW-1185">Reference proteome</keyword>
<dbReference type="PROSITE" id="PS50195">
    <property type="entry name" value="PX"/>
    <property type="match status" value="1"/>
</dbReference>
<dbReference type="GO" id="GO:0006623">
    <property type="term" value="P:protein targeting to vacuole"/>
    <property type="evidence" value="ECO:0007669"/>
    <property type="project" value="TreeGrafter"/>
</dbReference>
<dbReference type="CDD" id="cd06866">
    <property type="entry name" value="PX_SNX8_Mvp1p_like"/>
    <property type="match status" value="1"/>
</dbReference>
<evidence type="ECO:0000256" key="9">
    <source>
        <dbReference type="ARBA" id="ARBA00023136"/>
    </source>
</evidence>
<dbReference type="GO" id="GO:0042147">
    <property type="term" value="P:retrograde transport, endosome to Golgi"/>
    <property type="evidence" value="ECO:0007669"/>
    <property type="project" value="InterPro"/>
</dbReference>
<dbReference type="Proteomes" id="UP000800039">
    <property type="component" value="Unassembled WGS sequence"/>
</dbReference>
<dbReference type="GO" id="GO:0005768">
    <property type="term" value="C:endosome"/>
    <property type="evidence" value="ECO:0007669"/>
    <property type="project" value="TreeGrafter"/>
</dbReference>
<evidence type="ECO:0000256" key="2">
    <source>
        <dbReference type="ARBA" id="ARBA00004287"/>
    </source>
</evidence>
<dbReference type="SUPFAM" id="SSF64268">
    <property type="entry name" value="PX domain"/>
    <property type="match status" value="1"/>
</dbReference>
<dbReference type="FunFam" id="3.30.1520.10:FF:000037">
    <property type="entry name" value="Sorting nexin mvp-1"/>
    <property type="match status" value="1"/>
</dbReference>
<dbReference type="GeneID" id="63845608"/>
<reference evidence="13" key="1">
    <citation type="submission" date="2020-01" db="EMBL/GenBank/DDBJ databases">
        <authorList>
            <consortium name="DOE Joint Genome Institute"/>
            <person name="Haridas S."/>
            <person name="Albert R."/>
            <person name="Binder M."/>
            <person name="Bloem J."/>
            <person name="Labutti K."/>
            <person name="Salamov A."/>
            <person name="Andreopoulos B."/>
            <person name="Baker S.E."/>
            <person name="Barry K."/>
            <person name="Bills G."/>
            <person name="Bluhm B.H."/>
            <person name="Cannon C."/>
            <person name="Castanera R."/>
            <person name="Culley D.E."/>
            <person name="Daum C."/>
            <person name="Ezra D."/>
            <person name="Gonzalez J.B."/>
            <person name="Henrissat B."/>
            <person name="Kuo A."/>
            <person name="Liang C."/>
            <person name="Lipzen A."/>
            <person name="Lutzoni F."/>
            <person name="Magnuson J."/>
            <person name="Mondo S."/>
            <person name="Nolan M."/>
            <person name="Ohm R."/>
            <person name="Pangilinan J."/>
            <person name="Park H.-J."/>
            <person name="Ramirez L."/>
            <person name="Alfaro M."/>
            <person name="Sun H."/>
            <person name="Tritt A."/>
            <person name="Yoshinaga Y."/>
            <person name="Zwiers L.-H."/>
            <person name="Turgeon B.G."/>
            <person name="Goodwin S.B."/>
            <person name="Spatafora J.W."/>
            <person name="Crous P.W."/>
            <person name="Grigoriev I.V."/>
        </authorList>
    </citation>
    <scope>NUCLEOTIDE SEQUENCE</scope>
    <source>
        <strain evidence="13">CBS 394.84</strain>
    </source>
</reference>
<feature type="region of interest" description="Disordered" evidence="11">
    <location>
        <begin position="161"/>
        <end position="338"/>
    </location>
</feature>
<evidence type="ECO:0000256" key="6">
    <source>
        <dbReference type="ARBA" id="ARBA00022448"/>
    </source>
</evidence>
<evidence type="ECO:0000313" key="13">
    <source>
        <dbReference type="EMBL" id="KAF1847182.1"/>
    </source>
</evidence>
<feature type="compositionally biased region" description="Pro residues" evidence="11">
    <location>
        <begin position="184"/>
        <end position="205"/>
    </location>
</feature>
<dbReference type="Gene3D" id="3.30.1520.10">
    <property type="entry name" value="Phox-like domain"/>
    <property type="match status" value="1"/>
</dbReference>
<evidence type="ECO:0000256" key="8">
    <source>
        <dbReference type="ARBA" id="ARBA00022927"/>
    </source>
</evidence>
<dbReference type="InterPro" id="IPR036871">
    <property type="entry name" value="PX_dom_sf"/>
</dbReference>
<dbReference type="Gene3D" id="1.20.1270.60">
    <property type="entry name" value="Arfaptin homology (AH) domain/BAR domain"/>
    <property type="match status" value="1"/>
</dbReference>
<evidence type="ECO:0000256" key="1">
    <source>
        <dbReference type="ARBA" id="ARBA00002474"/>
    </source>
</evidence>
<proteinExistence type="inferred from homology"/>
<feature type="region of interest" description="Disordered" evidence="11">
    <location>
        <begin position="1"/>
        <end position="42"/>
    </location>
</feature>
<dbReference type="AlphaFoldDB" id="A0A9P4GL14"/>
<evidence type="ECO:0000256" key="11">
    <source>
        <dbReference type="SAM" id="MobiDB-lite"/>
    </source>
</evidence>
<feature type="domain" description="PX" evidence="12">
    <location>
        <begin position="340"/>
        <end position="454"/>
    </location>
</feature>
<dbReference type="InterPro" id="IPR001683">
    <property type="entry name" value="PX_dom"/>
</dbReference>
<keyword evidence="7" id="KW-0963">Cytoplasm</keyword>
<sequence>MALFGEDDLPSRAKQSSSLFDDETKPAGKTGNSLFADDIDSHDSPWAFPSPKKAGRAALVKSLLPAAGVPDSYIDAFDALLDADDSKGNGVSVAAVKKLLGDSGVSSDSQTKILDVVLPSGQESAGLGRNEFNVVFALIGLAQEGDDITLDSVDERKKNLPVPTVSLPKSAKQQTQAREASPPLQEPLPPTPPAQQPPSEQPTPTPSRSRAPMRKQSFGDPEADPWGSPDLHRGHDHASYTSVPPRTNGASAPPTARTTSQFTTQSTANSSTIQENIQPSSLSSEGGWGGYNGGSGQPFSAPGLGEGGFGVPPSGQGSSNPPPELGRSIGRVTPGGSGTEEIITITALSEKEGMFLFQHRNYEVASSRRTTKVVRRYSDFVWLLDCLHKRYPFRQLPLLPPKRVAINGNPIAADTSFLDKRRKGLARFTNALVRHPVLSQEQLVVMFLTVPTELAVWRKQANLSVQEEFTGKTLPPDLEDSLPKTLPELFDTVRSGVKRSADTYIALCNMMERLSRRNEGMAVEFARFSAALSGLTACSQETYAVDTNDVPLLNEGLKSTARHLDQSRQLLDDEAKGWEEGVLEDLKRQRDTLVGVRDMFDRRDRYAKDNIPQLEKRIASNETKLQNIRNKPAEAVKPGEAEKVEDAIFKDKESIVQQHARGVFIQECIRDELVFFQKSQYHVSKLHQEWSQERVKYAELQADNWRALSEEVESMPSAD</sequence>
<evidence type="ECO:0000256" key="4">
    <source>
        <dbReference type="ARBA" id="ARBA00010883"/>
    </source>
</evidence>
<evidence type="ECO:0000256" key="7">
    <source>
        <dbReference type="ARBA" id="ARBA00022490"/>
    </source>
</evidence>
<evidence type="ECO:0000256" key="10">
    <source>
        <dbReference type="ARBA" id="ARBA00072009"/>
    </source>
</evidence>
<evidence type="ECO:0000256" key="5">
    <source>
        <dbReference type="ARBA" id="ARBA00014268"/>
    </source>
</evidence>
<protein>
    <recommendedName>
        <fullName evidence="5">Sorting nexin MVP1</fullName>
    </recommendedName>
    <alternativeName>
        <fullName evidence="10">Sorting nexin mvp1</fullName>
    </alternativeName>
</protein>
<comment type="caution">
    <text evidence="13">The sequence shown here is derived from an EMBL/GenBank/DDBJ whole genome shotgun (WGS) entry which is preliminary data.</text>
</comment>
<dbReference type="Gene3D" id="1.10.238.10">
    <property type="entry name" value="EF-hand"/>
    <property type="match status" value="1"/>
</dbReference>